<dbReference type="GO" id="GO:0005789">
    <property type="term" value="C:endoplasmic reticulum membrane"/>
    <property type="evidence" value="ECO:0007669"/>
    <property type="project" value="UniProtKB-SubCell"/>
</dbReference>
<dbReference type="InterPro" id="IPR006895">
    <property type="entry name" value="Znf_Sec23_Sec24"/>
</dbReference>
<feature type="compositionally biased region" description="Low complexity" evidence="7">
    <location>
        <begin position="34"/>
        <end position="73"/>
    </location>
</feature>
<feature type="domain" description="Zinc finger Sec23/Sec24-type" evidence="9">
    <location>
        <begin position="571"/>
        <end position="609"/>
    </location>
</feature>
<dbReference type="Pfam" id="PF04810">
    <property type="entry name" value="zf-Sec23_Sec24"/>
    <property type="match status" value="1"/>
</dbReference>
<feature type="compositionally biased region" description="Low complexity" evidence="7">
    <location>
        <begin position="272"/>
        <end position="281"/>
    </location>
</feature>
<evidence type="ECO:0000256" key="3">
    <source>
        <dbReference type="ARBA" id="ARBA00008334"/>
    </source>
</evidence>
<dbReference type="HOGENOM" id="CLU_004589_1_1_1"/>
<keyword evidence="5" id="KW-0653">Protein transport</keyword>
<dbReference type="EMBL" id="CH916372">
    <property type="protein sequence ID" value="EDV99334.1"/>
    <property type="molecule type" value="Genomic_DNA"/>
</dbReference>
<dbReference type="FunFam" id="3.40.50.410:FF:000020">
    <property type="entry name" value="protein transport protein Sec24D isoform X1"/>
    <property type="match status" value="1"/>
</dbReference>
<organism evidence="14">
    <name type="scientific">Drosophila grimshawi</name>
    <name type="common">Hawaiian fruit fly</name>
    <name type="synonym">Idiomyia grimshawi</name>
    <dbReference type="NCBI Taxonomy" id="7222"/>
    <lineage>
        <taxon>Eukaryota</taxon>
        <taxon>Metazoa</taxon>
        <taxon>Ecdysozoa</taxon>
        <taxon>Arthropoda</taxon>
        <taxon>Hexapoda</taxon>
        <taxon>Insecta</taxon>
        <taxon>Pterygota</taxon>
        <taxon>Neoptera</taxon>
        <taxon>Endopterygota</taxon>
        <taxon>Diptera</taxon>
        <taxon>Brachycera</taxon>
        <taxon>Muscomorpha</taxon>
        <taxon>Ephydroidea</taxon>
        <taxon>Drosophilidae</taxon>
        <taxon>Drosophila</taxon>
        <taxon>Hawaiian Drosophila</taxon>
    </lineage>
</organism>
<feature type="compositionally biased region" description="Low complexity" evidence="7">
    <location>
        <begin position="139"/>
        <end position="160"/>
    </location>
</feature>
<dbReference type="GO" id="GO:0030127">
    <property type="term" value="C:COPII vesicle coat"/>
    <property type="evidence" value="ECO:0007669"/>
    <property type="project" value="EnsemblMetazoa"/>
</dbReference>
<evidence type="ECO:0000256" key="1">
    <source>
        <dbReference type="ARBA" id="ARBA00004299"/>
    </source>
</evidence>
<dbReference type="GO" id="GO:0000149">
    <property type="term" value="F:SNARE binding"/>
    <property type="evidence" value="ECO:0007669"/>
    <property type="project" value="TreeGrafter"/>
</dbReference>
<evidence type="ECO:0000313" key="14">
    <source>
        <dbReference type="Proteomes" id="UP000001070"/>
    </source>
</evidence>
<dbReference type="Pfam" id="PF08033">
    <property type="entry name" value="Sec23_BS"/>
    <property type="match status" value="1"/>
</dbReference>
<feature type="domain" description="Gelsolin-like" evidence="8">
    <location>
        <begin position="1112"/>
        <end position="1169"/>
    </location>
</feature>
<protein>
    <submittedName>
        <fullName evidence="13">GH13795</fullName>
    </submittedName>
</protein>
<feature type="compositionally biased region" description="Low complexity" evidence="7">
    <location>
        <begin position="328"/>
        <end position="338"/>
    </location>
</feature>
<dbReference type="InterPro" id="IPR007123">
    <property type="entry name" value="Gelsolin-like_dom"/>
</dbReference>
<dbReference type="GO" id="GO:0090110">
    <property type="term" value="P:COPII-coated vesicle cargo loading"/>
    <property type="evidence" value="ECO:0007669"/>
    <property type="project" value="TreeGrafter"/>
</dbReference>
<dbReference type="Pfam" id="PF04811">
    <property type="entry name" value="Sec23_trunk"/>
    <property type="match status" value="1"/>
</dbReference>
<reference evidence="13 14" key="1">
    <citation type="journal article" date="2007" name="Nature">
        <title>Evolution of genes and genomes on the Drosophila phylogeny.</title>
        <authorList>
            <consortium name="Drosophila 12 Genomes Consortium"/>
            <person name="Clark A.G."/>
            <person name="Eisen M.B."/>
            <person name="Smith D.R."/>
            <person name="Bergman C.M."/>
            <person name="Oliver B."/>
            <person name="Markow T.A."/>
            <person name="Kaufman T.C."/>
            <person name="Kellis M."/>
            <person name="Gelbart W."/>
            <person name="Iyer V.N."/>
            <person name="Pollard D.A."/>
            <person name="Sackton T.B."/>
            <person name="Larracuente A.M."/>
            <person name="Singh N.D."/>
            <person name="Abad J.P."/>
            <person name="Abt D.N."/>
            <person name="Adryan B."/>
            <person name="Aguade M."/>
            <person name="Akashi H."/>
            <person name="Anderson W.W."/>
            <person name="Aquadro C.F."/>
            <person name="Ardell D.H."/>
            <person name="Arguello R."/>
            <person name="Artieri C.G."/>
            <person name="Barbash D.A."/>
            <person name="Barker D."/>
            <person name="Barsanti P."/>
            <person name="Batterham P."/>
            <person name="Batzoglou S."/>
            <person name="Begun D."/>
            <person name="Bhutkar A."/>
            <person name="Blanco E."/>
            <person name="Bosak S.A."/>
            <person name="Bradley R.K."/>
            <person name="Brand A.D."/>
            <person name="Brent M.R."/>
            <person name="Brooks A.N."/>
            <person name="Brown R.H."/>
            <person name="Butlin R.K."/>
            <person name="Caggese C."/>
            <person name="Calvi B.R."/>
            <person name="Bernardo de Carvalho A."/>
            <person name="Caspi A."/>
            <person name="Castrezana S."/>
            <person name="Celniker S.E."/>
            <person name="Chang J.L."/>
            <person name="Chapple C."/>
            <person name="Chatterji S."/>
            <person name="Chinwalla A."/>
            <person name="Civetta A."/>
            <person name="Clifton S.W."/>
            <person name="Comeron J.M."/>
            <person name="Costello J.C."/>
            <person name="Coyne J.A."/>
            <person name="Daub J."/>
            <person name="David R.G."/>
            <person name="Delcher A.L."/>
            <person name="Delehaunty K."/>
            <person name="Do C.B."/>
            <person name="Ebling H."/>
            <person name="Edwards K."/>
            <person name="Eickbush T."/>
            <person name="Evans J.D."/>
            <person name="Filipski A."/>
            <person name="Findeiss S."/>
            <person name="Freyhult E."/>
            <person name="Fulton L."/>
            <person name="Fulton R."/>
            <person name="Garcia A.C."/>
            <person name="Gardiner A."/>
            <person name="Garfield D.A."/>
            <person name="Garvin B.E."/>
            <person name="Gibson G."/>
            <person name="Gilbert D."/>
            <person name="Gnerre S."/>
            <person name="Godfrey J."/>
            <person name="Good R."/>
            <person name="Gotea V."/>
            <person name="Gravely B."/>
            <person name="Greenberg A.J."/>
            <person name="Griffiths-Jones S."/>
            <person name="Gross S."/>
            <person name="Guigo R."/>
            <person name="Gustafson E.A."/>
            <person name="Haerty W."/>
            <person name="Hahn M.W."/>
            <person name="Halligan D.L."/>
            <person name="Halpern A.L."/>
            <person name="Halter G.M."/>
            <person name="Han M.V."/>
            <person name="Heger A."/>
            <person name="Hillier L."/>
            <person name="Hinrichs A.S."/>
            <person name="Holmes I."/>
            <person name="Hoskins R.A."/>
            <person name="Hubisz M.J."/>
            <person name="Hultmark D."/>
            <person name="Huntley M.A."/>
            <person name="Jaffe D.B."/>
            <person name="Jagadeeshan S."/>
            <person name="Jeck W.R."/>
            <person name="Johnson J."/>
            <person name="Jones C.D."/>
            <person name="Jordan W.C."/>
            <person name="Karpen G.H."/>
            <person name="Kataoka E."/>
            <person name="Keightley P.D."/>
            <person name="Kheradpour P."/>
            <person name="Kirkness E.F."/>
            <person name="Koerich L.B."/>
            <person name="Kristiansen K."/>
            <person name="Kudrna D."/>
            <person name="Kulathinal R.J."/>
            <person name="Kumar S."/>
            <person name="Kwok R."/>
            <person name="Lander E."/>
            <person name="Langley C.H."/>
            <person name="Lapoint R."/>
            <person name="Lazzaro B.P."/>
            <person name="Lee S.J."/>
            <person name="Levesque L."/>
            <person name="Li R."/>
            <person name="Lin C.F."/>
            <person name="Lin M.F."/>
            <person name="Lindblad-Toh K."/>
            <person name="Llopart A."/>
            <person name="Long M."/>
            <person name="Low L."/>
            <person name="Lozovsky E."/>
            <person name="Lu J."/>
            <person name="Luo M."/>
            <person name="Machado C.A."/>
            <person name="Makalowski W."/>
            <person name="Marzo M."/>
            <person name="Matsuda M."/>
            <person name="Matzkin L."/>
            <person name="McAllister B."/>
            <person name="McBride C.S."/>
            <person name="McKernan B."/>
            <person name="McKernan K."/>
            <person name="Mendez-Lago M."/>
            <person name="Minx P."/>
            <person name="Mollenhauer M.U."/>
            <person name="Montooth K."/>
            <person name="Mount S.M."/>
            <person name="Mu X."/>
            <person name="Myers E."/>
            <person name="Negre B."/>
            <person name="Newfeld S."/>
            <person name="Nielsen R."/>
            <person name="Noor M.A."/>
            <person name="O'Grady P."/>
            <person name="Pachter L."/>
            <person name="Papaceit M."/>
            <person name="Parisi M.J."/>
            <person name="Parisi M."/>
            <person name="Parts L."/>
            <person name="Pedersen J.S."/>
            <person name="Pesole G."/>
            <person name="Phillippy A.M."/>
            <person name="Ponting C.P."/>
            <person name="Pop M."/>
            <person name="Porcelli D."/>
            <person name="Powell J.R."/>
            <person name="Prohaska S."/>
            <person name="Pruitt K."/>
            <person name="Puig M."/>
            <person name="Quesneville H."/>
            <person name="Ram K.R."/>
            <person name="Rand D."/>
            <person name="Rasmussen M.D."/>
            <person name="Reed L.K."/>
            <person name="Reenan R."/>
            <person name="Reily A."/>
            <person name="Remington K.A."/>
            <person name="Rieger T.T."/>
            <person name="Ritchie M.G."/>
            <person name="Robin C."/>
            <person name="Rogers Y.H."/>
            <person name="Rohde C."/>
            <person name="Rozas J."/>
            <person name="Rubenfield M.J."/>
            <person name="Ruiz A."/>
            <person name="Russo S."/>
            <person name="Salzberg S.L."/>
            <person name="Sanchez-Gracia A."/>
            <person name="Saranga D.J."/>
            <person name="Sato H."/>
            <person name="Schaeffer S.W."/>
            <person name="Schatz M.C."/>
            <person name="Schlenke T."/>
            <person name="Schwartz R."/>
            <person name="Segarra C."/>
            <person name="Singh R.S."/>
            <person name="Sirot L."/>
            <person name="Sirota M."/>
            <person name="Sisneros N.B."/>
            <person name="Smith C.D."/>
            <person name="Smith T.F."/>
            <person name="Spieth J."/>
            <person name="Stage D.E."/>
            <person name="Stark A."/>
            <person name="Stephan W."/>
            <person name="Strausberg R.L."/>
            <person name="Strempel S."/>
            <person name="Sturgill D."/>
            <person name="Sutton G."/>
            <person name="Sutton G.G."/>
            <person name="Tao W."/>
            <person name="Teichmann S."/>
            <person name="Tobari Y.N."/>
            <person name="Tomimura Y."/>
            <person name="Tsolas J.M."/>
            <person name="Valente V.L."/>
            <person name="Venter E."/>
            <person name="Venter J.C."/>
            <person name="Vicario S."/>
            <person name="Vieira F.G."/>
            <person name="Vilella A.J."/>
            <person name="Villasante A."/>
            <person name="Walenz B."/>
            <person name="Wang J."/>
            <person name="Wasserman M."/>
            <person name="Watts T."/>
            <person name="Wilson D."/>
            <person name="Wilson R.K."/>
            <person name="Wing R.A."/>
            <person name="Wolfner M.F."/>
            <person name="Wong A."/>
            <person name="Wong G.K."/>
            <person name="Wu C.I."/>
            <person name="Wu G."/>
            <person name="Yamamoto D."/>
            <person name="Yang H.P."/>
            <person name="Yang S.P."/>
            <person name="Yorke J.A."/>
            <person name="Yoshida K."/>
            <person name="Zdobnov E."/>
            <person name="Zhang P."/>
            <person name="Zhang Y."/>
            <person name="Zimin A.V."/>
            <person name="Baldwin J."/>
            <person name="Abdouelleil A."/>
            <person name="Abdulkadir J."/>
            <person name="Abebe A."/>
            <person name="Abera B."/>
            <person name="Abreu J."/>
            <person name="Acer S.C."/>
            <person name="Aftuck L."/>
            <person name="Alexander A."/>
            <person name="An P."/>
            <person name="Anderson E."/>
            <person name="Anderson S."/>
            <person name="Arachi H."/>
            <person name="Azer M."/>
            <person name="Bachantsang P."/>
            <person name="Barry A."/>
            <person name="Bayul T."/>
            <person name="Berlin A."/>
            <person name="Bessette D."/>
            <person name="Bloom T."/>
            <person name="Blye J."/>
            <person name="Boguslavskiy L."/>
            <person name="Bonnet C."/>
            <person name="Boukhgalter B."/>
            <person name="Bourzgui I."/>
            <person name="Brown A."/>
            <person name="Cahill P."/>
            <person name="Channer S."/>
            <person name="Cheshatsang Y."/>
            <person name="Chuda L."/>
            <person name="Citroen M."/>
            <person name="Collymore A."/>
            <person name="Cooke P."/>
            <person name="Costello M."/>
            <person name="D'Aco K."/>
            <person name="Daza R."/>
            <person name="De Haan G."/>
            <person name="DeGray S."/>
            <person name="DeMaso C."/>
            <person name="Dhargay N."/>
            <person name="Dooley K."/>
            <person name="Dooley E."/>
            <person name="Doricent M."/>
            <person name="Dorje P."/>
            <person name="Dorjee K."/>
            <person name="Dupes A."/>
            <person name="Elong R."/>
            <person name="Falk J."/>
            <person name="Farina A."/>
            <person name="Faro S."/>
            <person name="Ferguson D."/>
            <person name="Fisher S."/>
            <person name="Foley C.D."/>
            <person name="Franke A."/>
            <person name="Friedrich D."/>
            <person name="Gadbois L."/>
            <person name="Gearin G."/>
            <person name="Gearin C.R."/>
            <person name="Giannoukos G."/>
            <person name="Goode T."/>
            <person name="Graham J."/>
            <person name="Grandbois E."/>
            <person name="Grewal S."/>
            <person name="Gyaltsen K."/>
            <person name="Hafez N."/>
            <person name="Hagos B."/>
            <person name="Hall J."/>
            <person name="Henson C."/>
            <person name="Hollinger A."/>
            <person name="Honan T."/>
            <person name="Huard M.D."/>
            <person name="Hughes L."/>
            <person name="Hurhula B."/>
            <person name="Husby M.E."/>
            <person name="Kamat A."/>
            <person name="Kanga B."/>
            <person name="Kashin S."/>
            <person name="Khazanovich D."/>
            <person name="Kisner P."/>
            <person name="Lance K."/>
            <person name="Lara M."/>
            <person name="Lee W."/>
            <person name="Lennon N."/>
            <person name="Letendre F."/>
            <person name="LeVine R."/>
            <person name="Lipovsky A."/>
            <person name="Liu X."/>
            <person name="Liu J."/>
            <person name="Liu S."/>
            <person name="Lokyitsang T."/>
            <person name="Lokyitsang Y."/>
            <person name="Lubonja R."/>
            <person name="Lui A."/>
            <person name="MacDonald P."/>
            <person name="Magnisalis V."/>
            <person name="Maru K."/>
            <person name="Matthews C."/>
            <person name="McCusker W."/>
            <person name="McDonough S."/>
            <person name="Mehta T."/>
            <person name="Meldrim J."/>
            <person name="Meneus L."/>
            <person name="Mihai O."/>
            <person name="Mihalev A."/>
            <person name="Mihova T."/>
            <person name="Mittelman R."/>
            <person name="Mlenga V."/>
            <person name="Montmayeur A."/>
            <person name="Mulrain L."/>
            <person name="Navidi A."/>
            <person name="Naylor J."/>
            <person name="Negash T."/>
            <person name="Nguyen T."/>
            <person name="Nguyen N."/>
            <person name="Nicol R."/>
            <person name="Norbu C."/>
            <person name="Norbu N."/>
            <person name="Novod N."/>
            <person name="O'Neill B."/>
            <person name="Osman S."/>
            <person name="Markiewicz E."/>
            <person name="Oyono O.L."/>
            <person name="Patti C."/>
            <person name="Phunkhang P."/>
            <person name="Pierre F."/>
            <person name="Priest M."/>
            <person name="Raghuraman S."/>
            <person name="Rege F."/>
            <person name="Reyes R."/>
            <person name="Rise C."/>
            <person name="Rogov P."/>
            <person name="Ross K."/>
            <person name="Ryan E."/>
            <person name="Settipalli S."/>
            <person name="Shea T."/>
            <person name="Sherpa N."/>
            <person name="Shi L."/>
            <person name="Shih D."/>
            <person name="Sparrow T."/>
            <person name="Spaulding J."/>
            <person name="Stalker J."/>
            <person name="Stange-Thomann N."/>
            <person name="Stavropoulos S."/>
            <person name="Stone C."/>
            <person name="Strader C."/>
            <person name="Tesfaye S."/>
            <person name="Thomson T."/>
            <person name="Thoulutsang Y."/>
            <person name="Thoulutsang D."/>
            <person name="Topham K."/>
            <person name="Topping I."/>
            <person name="Tsamla T."/>
            <person name="Vassiliev H."/>
            <person name="Vo A."/>
            <person name="Wangchuk T."/>
            <person name="Wangdi T."/>
            <person name="Weiand M."/>
            <person name="Wilkinson J."/>
            <person name="Wilson A."/>
            <person name="Yadav S."/>
            <person name="Young G."/>
            <person name="Yu Q."/>
            <person name="Zembek L."/>
            <person name="Zhong D."/>
            <person name="Zimmer A."/>
            <person name="Zwirko Z."/>
            <person name="Jaffe D.B."/>
            <person name="Alvarez P."/>
            <person name="Brockman W."/>
            <person name="Butler J."/>
            <person name="Chin C."/>
            <person name="Gnerre S."/>
            <person name="Grabherr M."/>
            <person name="Kleber M."/>
            <person name="Mauceli E."/>
            <person name="MacCallum I."/>
        </authorList>
    </citation>
    <scope>NUCLEOTIDE SEQUENCE [LARGE SCALE GENOMIC DNA]</scope>
    <source>
        <strain evidence="14">Tucson 15287-2541.00</strain>
    </source>
</reference>
<feature type="compositionally biased region" description="Pro residues" evidence="7">
    <location>
        <begin position="302"/>
        <end position="312"/>
    </location>
</feature>
<keyword evidence="4" id="KW-0813">Transport</keyword>
<feature type="region of interest" description="Disordered" evidence="7">
    <location>
        <begin position="139"/>
        <end position="477"/>
    </location>
</feature>
<feature type="compositionally biased region" description="Pro residues" evidence="7">
    <location>
        <begin position="394"/>
        <end position="413"/>
    </location>
</feature>
<dbReference type="Gene3D" id="3.40.50.410">
    <property type="entry name" value="von Willebrand factor, type A domain"/>
    <property type="match status" value="1"/>
</dbReference>
<feature type="compositionally biased region" description="Low complexity" evidence="7">
    <location>
        <begin position="12"/>
        <end position="25"/>
    </location>
</feature>
<dbReference type="Gene3D" id="2.30.30.380">
    <property type="entry name" value="Zn-finger domain of Sec23/24"/>
    <property type="match status" value="1"/>
</dbReference>
<dbReference type="SUPFAM" id="SSF82754">
    <property type="entry name" value="C-terminal, gelsolin-like domain of Sec23/24"/>
    <property type="match status" value="1"/>
</dbReference>
<dbReference type="GO" id="GO:0034394">
    <property type="term" value="P:protein localization to cell surface"/>
    <property type="evidence" value="ECO:0007669"/>
    <property type="project" value="EnsemblMetazoa"/>
</dbReference>
<dbReference type="InterPro" id="IPR029006">
    <property type="entry name" value="ADF-H/Gelsolin-like_dom_sf"/>
</dbReference>
<accession>B4JR04</accession>
<dbReference type="SUPFAM" id="SSF82919">
    <property type="entry name" value="Zn-finger domain of Sec23/24"/>
    <property type="match status" value="1"/>
</dbReference>
<sequence>MNPNMYGPPPTQFQQQQPQYAAAPPVNGPQTGWPQQQQQPAQQQQPPPQQQQQQQPPQQHQQQPQQQPPQQQQYGAPTTSAQQPFVNGNYQQLATSMSGLSVSGNPLKPAQPPLAMSSAGVGAAPAAVAPPTPYNQFNATSNANFNNNNNAYANGSMAPPATLPPPSSLYPPTSTPGPATSAPGPVPQSVPSGINKMTMNSASLAGLPHMPPPKSATPGQPLPQTSNVAAAQLPPAGPGAAPVQPTSLAQQPPAVSAAPPTFAQPGMPPQPTAAGGPTGMPYGVPPPVNFPGVYATNQQAPAPAPVGFPGAPPSQAQPFGAAPPPTAGFPQPGQQQAQPPQPGYPPQPMPGYPPQPGQAPQQQPMPGYPPQPGQKPPMPAYPPQPGQQQQQPMPGYPPQPGQQPPMPGYPPQPGQQQPMPGYPPQPGQHMPGYPPQPGSYPGQPGPGRPGFNQPPMPGAANMYQQAPPRRLDPDQMPNPIQVMIENQQTAGGAFVTNQAGLLPPLVTTKFVVHDQGNSSPRFIRSSLYCIPNTGDLLKTTALPLSLNISPLARIGQGEMEPPIVNFGDMGPIRCNRCKAYMSPNMQFVDAGRRFQCLMCKVTTEVHPDYYQHLDHTGQRVDKHERPELLLGTYEFLATKDYCRNNTTPEVPAFIFIIDVSYNTIKSGLVHLLCSQIKHILKHLPVDQGQDKSKVRVGFITYNSTVHFYNIKSSLAQPQMMVVGDVQEMFMPLLDGFLCHPEESAAVIDALMEEIPRMFVDTKETETILYPAIQAGLEALKASNASGKLLVFNSTLPIAEAPGKLKNRDDRKLLGTDKEKTVLTPQTTAYNTLGQECVQQGCSVDLFVFNNAYIDIATIGQVSRLTGGEVYKYTYFQAELDGKRLIEDIIKNVSRPIAFDAVMRVRTSAGIRPTEFFGHFFMTNTTDVELASIDATKSVSIEIKHDDKLPPEENIYIQVALLYTSCSGQRRLRILNLALRVTVTIADVFKCCDLDAMMLFFAKQSCFKLMEHSPKQVKDNLIQRAAQILACYRKHCTSPTSAGQLILPECLKLLPLYSSCLLKNDAVSGGSDMTLDDRSYVIQFVLAMDLNMSVNYLYPRFIPIHTVETDETSLPTPVRCTHEKITEDGAYILENGVHLFVWLGQSLSPTFVQSVFGVQCTQQVNAERFAITADTPLARRITDIIDQIMKERTRYMRVTCVRQNDKLESVFRHFLIEDRGTDGSASYVDFLCHMHKEIKDLLS</sequence>
<evidence type="ECO:0000259" key="8">
    <source>
        <dbReference type="Pfam" id="PF00626"/>
    </source>
</evidence>
<feature type="compositionally biased region" description="Pro residues" evidence="7">
    <location>
        <begin position="366"/>
        <end position="385"/>
    </location>
</feature>
<keyword evidence="6" id="KW-0968">Cytoplasmic vesicle</keyword>
<feature type="compositionally biased region" description="Low complexity" evidence="7">
    <location>
        <begin position="228"/>
        <end position="260"/>
    </location>
</feature>
<dbReference type="GO" id="GO:0070278">
    <property type="term" value="P:extracellular matrix constituent secretion"/>
    <property type="evidence" value="ECO:0007669"/>
    <property type="project" value="EnsemblMetazoa"/>
</dbReference>
<dbReference type="SUPFAM" id="SSF81995">
    <property type="entry name" value="beta-sandwich domain of Sec23/24"/>
    <property type="match status" value="1"/>
</dbReference>
<dbReference type="STRING" id="7222.B4JR04"/>
<feature type="domain" description="Sec23/Sec24 helical" evidence="11">
    <location>
        <begin position="992"/>
        <end position="1093"/>
    </location>
</feature>
<dbReference type="GO" id="GO:0035149">
    <property type="term" value="P:lumen formation, open tracheal system"/>
    <property type="evidence" value="ECO:0007669"/>
    <property type="project" value="EnsemblMetazoa"/>
</dbReference>
<evidence type="ECO:0000313" key="13">
    <source>
        <dbReference type="EMBL" id="EDV99334.1"/>
    </source>
</evidence>
<feature type="compositionally biased region" description="Pro residues" evidence="7">
    <location>
        <begin position="420"/>
        <end position="457"/>
    </location>
</feature>
<dbReference type="Pfam" id="PF04815">
    <property type="entry name" value="Sec23_helical"/>
    <property type="match status" value="1"/>
</dbReference>
<dbReference type="GO" id="GO:0040003">
    <property type="term" value="P:chitin-based cuticle development"/>
    <property type="evidence" value="ECO:0007669"/>
    <property type="project" value="EnsemblMetazoa"/>
</dbReference>
<comment type="subcellular location">
    <subcellularLocation>
        <location evidence="1">Cytoplasmic vesicle</location>
        <location evidence="1">COPII-coated vesicle membrane</location>
        <topology evidence="1">Peripheral membrane protein</topology>
        <orientation evidence="1">Cytoplasmic side</orientation>
    </subcellularLocation>
    <subcellularLocation>
        <location evidence="2">Endoplasmic reticulum membrane</location>
        <topology evidence="2">Peripheral membrane protein</topology>
        <orientation evidence="2">Cytoplasmic side</orientation>
    </subcellularLocation>
</comment>
<dbReference type="SUPFAM" id="SSF81811">
    <property type="entry name" value="Helical domain of Sec23/24"/>
    <property type="match status" value="1"/>
</dbReference>
<evidence type="ECO:0000256" key="6">
    <source>
        <dbReference type="ARBA" id="ARBA00023329"/>
    </source>
</evidence>
<dbReference type="GO" id="GO:0006886">
    <property type="term" value="P:intracellular protein transport"/>
    <property type="evidence" value="ECO:0007669"/>
    <property type="project" value="InterPro"/>
</dbReference>
<dbReference type="SMR" id="B4JR04"/>
<evidence type="ECO:0000259" key="9">
    <source>
        <dbReference type="Pfam" id="PF04810"/>
    </source>
</evidence>
<dbReference type="PANTHER" id="PTHR13803:SF4">
    <property type="entry name" value="SECRETORY 24CD, ISOFORM C"/>
    <property type="match status" value="1"/>
</dbReference>
<evidence type="ECO:0000256" key="4">
    <source>
        <dbReference type="ARBA" id="ARBA00022448"/>
    </source>
</evidence>
<dbReference type="GO" id="GO:0008270">
    <property type="term" value="F:zinc ion binding"/>
    <property type="evidence" value="ECO:0007669"/>
    <property type="project" value="InterPro"/>
</dbReference>
<feature type="compositionally biased region" description="Polar residues" evidence="7">
    <location>
        <begin position="74"/>
        <end position="104"/>
    </location>
</feature>
<name>B4JR04_DROGR</name>
<dbReference type="Proteomes" id="UP000001070">
    <property type="component" value="Unassembled WGS sequence"/>
</dbReference>
<dbReference type="GO" id="GO:0035158">
    <property type="term" value="P:regulation of tube diameter, open tracheal system"/>
    <property type="evidence" value="ECO:0007669"/>
    <property type="project" value="EnsemblMetazoa"/>
</dbReference>
<dbReference type="OMA" id="INPFMTF"/>
<dbReference type="GO" id="GO:0009306">
    <property type="term" value="P:protein secretion"/>
    <property type="evidence" value="ECO:0007669"/>
    <property type="project" value="EnsemblMetazoa"/>
</dbReference>
<proteinExistence type="inferred from homology"/>
<dbReference type="Gene3D" id="2.60.40.1670">
    <property type="entry name" value="beta-sandwich domain of Sec23/24"/>
    <property type="match status" value="1"/>
</dbReference>
<feature type="region of interest" description="Disordered" evidence="7">
    <location>
        <begin position="1"/>
        <end position="118"/>
    </location>
</feature>
<feature type="compositionally biased region" description="Pro residues" evidence="7">
    <location>
        <begin position="161"/>
        <end position="175"/>
    </location>
</feature>
<dbReference type="PANTHER" id="PTHR13803">
    <property type="entry name" value="SEC24-RELATED PROTEIN"/>
    <property type="match status" value="1"/>
</dbReference>
<dbReference type="eggNOG" id="KOG1984">
    <property type="taxonomic scope" value="Eukaryota"/>
</dbReference>
<feature type="domain" description="Sec23/Sec24 beta-sandwich" evidence="12">
    <location>
        <begin position="897"/>
        <end position="981"/>
    </location>
</feature>
<dbReference type="AlphaFoldDB" id="B4JR04"/>
<dbReference type="Gene3D" id="3.40.20.10">
    <property type="entry name" value="Severin"/>
    <property type="match status" value="1"/>
</dbReference>
<dbReference type="InterPro" id="IPR036180">
    <property type="entry name" value="Gelsolin-like_dom_sf"/>
</dbReference>
<keyword evidence="14" id="KW-1185">Reference proteome</keyword>
<dbReference type="PhylomeDB" id="B4JR04"/>
<dbReference type="Gene3D" id="1.20.120.730">
    <property type="entry name" value="Sec23/Sec24 helical domain"/>
    <property type="match status" value="1"/>
</dbReference>
<feature type="compositionally biased region" description="Pro residues" evidence="7">
    <location>
        <begin position="1"/>
        <end position="11"/>
    </location>
</feature>
<dbReference type="InterPro" id="IPR036465">
    <property type="entry name" value="vWFA_dom_sf"/>
</dbReference>
<dbReference type="InterPro" id="IPR006900">
    <property type="entry name" value="Sec23/24_helical_dom"/>
</dbReference>
<feature type="domain" description="Sec23/Sec24 trunk" evidence="10">
    <location>
        <begin position="648"/>
        <end position="892"/>
    </location>
</feature>
<evidence type="ECO:0000256" key="5">
    <source>
        <dbReference type="ARBA" id="ARBA00022927"/>
    </source>
</evidence>
<evidence type="ECO:0000259" key="10">
    <source>
        <dbReference type="Pfam" id="PF04811"/>
    </source>
</evidence>
<dbReference type="GO" id="GO:0070971">
    <property type="term" value="C:endoplasmic reticulum exit site"/>
    <property type="evidence" value="ECO:0007669"/>
    <property type="project" value="EnsemblMetazoa"/>
</dbReference>
<dbReference type="InterPro" id="IPR006896">
    <property type="entry name" value="Sec23/24_trunk_dom"/>
</dbReference>
<evidence type="ECO:0000256" key="2">
    <source>
        <dbReference type="ARBA" id="ARBA00004397"/>
    </source>
</evidence>
<dbReference type="OrthoDB" id="49016at2759"/>
<dbReference type="InterPro" id="IPR050550">
    <property type="entry name" value="SEC23_SEC24_subfamily"/>
</dbReference>
<feature type="compositionally biased region" description="Pro residues" evidence="7">
    <location>
        <begin position="339"/>
        <end position="357"/>
    </location>
</feature>
<comment type="similarity">
    <text evidence="3">Belongs to the SEC23/SEC24 family. SEC24 subfamily.</text>
</comment>
<evidence type="ECO:0000259" key="11">
    <source>
        <dbReference type="Pfam" id="PF04815"/>
    </source>
</evidence>
<dbReference type="KEGG" id="dgr:6566423"/>
<dbReference type="PRINTS" id="PR01217">
    <property type="entry name" value="PRICHEXTENSN"/>
</dbReference>
<dbReference type="FunCoup" id="B4JR04">
    <property type="interactions" value="2552"/>
</dbReference>
<evidence type="ECO:0000256" key="7">
    <source>
        <dbReference type="SAM" id="MobiDB-lite"/>
    </source>
</evidence>
<dbReference type="InterPro" id="IPR036174">
    <property type="entry name" value="Znf_Sec23_Sec24_sf"/>
</dbReference>
<dbReference type="GO" id="GO:0072659">
    <property type="term" value="P:protein localization to plasma membrane"/>
    <property type="evidence" value="ECO:0007669"/>
    <property type="project" value="EnsemblMetazoa"/>
</dbReference>
<dbReference type="InterPro" id="IPR041742">
    <property type="entry name" value="Sec24-like_trunk_dom"/>
</dbReference>
<evidence type="ECO:0000259" key="12">
    <source>
        <dbReference type="Pfam" id="PF08033"/>
    </source>
</evidence>
<dbReference type="InterPro" id="IPR036175">
    <property type="entry name" value="Sec23/24_helical_dom_sf"/>
</dbReference>
<feature type="compositionally biased region" description="Polar residues" evidence="7">
    <location>
        <begin position="189"/>
        <end position="203"/>
    </location>
</feature>
<dbReference type="CDD" id="cd01479">
    <property type="entry name" value="Sec24-like"/>
    <property type="match status" value="1"/>
</dbReference>
<dbReference type="InParanoid" id="B4JR04"/>
<dbReference type="InterPro" id="IPR012990">
    <property type="entry name" value="Beta-sandwich_Sec23_24"/>
</dbReference>
<dbReference type="Pfam" id="PF00626">
    <property type="entry name" value="Gelsolin"/>
    <property type="match status" value="1"/>
</dbReference>
<gene>
    <name evidence="13" type="primary">Dgri\GH13795</name>
    <name evidence="13" type="ORF">Dgri_GH13795</name>
</gene>
<dbReference type="SUPFAM" id="SSF53300">
    <property type="entry name" value="vWA-like"/>
    <property type="match status" value="1"/>
</dbReference>